<reference evidence="1" key="1">
    <citation type="submission" date="2020-04" db="EMBL/GenBank/DDBJ databases">
        <authorList>
            <person name="Chiriac C."/>
            <person name="Salcher M."/>
            <person name="Ghai R."/>
            <person name="Kavagutti S V."/>
        </authorList>
    </citation>
    <scope>NUCLEOTIDE SEQUENCE</scope>
</reference>
<sequence length="75" mass="8782">MDIDLKNGIFFLSKKRNFYCEINPENGEIDLCGGKIYLSDKEKNKLKTLLDKKTVFRNTKTDLKKLLDIVEKLNE</sequence>
<evidence type="ECO:0000313" key="1">
    <source>
        <dbReference type="EMBL" id="CAB4152642.1"/>
    </source>
</evidence>
<proteinExistence type="predicted"/>
<dbReference type="EMBL" id="LR796584">
    <property type="protein sequence ID" value="CAB4152642.1"/>
    <property type="molecule type" value="Genomic_DNA"/>
</dbReference>
<name>A0A6J5N1U0_9CAUD</name>
<organism evidence="1">
    <name type="scientific">uncultured Caudovirales phage</name>
    <dbReference type="NCBI Taxonomy" id="2100421"/>
    <lineage>
        <taxon>Viruses</taxon>
        <taxon>Duplodnaviria</taxon>
        <taxon>Heunggongvirae</taxon>
        <taxon>Uroviricota</taxon>
        <taxon>Caudoviricetes</taxon>
        <taxon>Peduoviridae</taxon>
        <taxon>Maltschvirus</taxon>
        <taxon>Maltschvirus maltsch</taxon>
    </lineage>
</organism>
<gene>
    <name evidence="1" type="ORF">UFOVP615_23</name>
</gene>
<accession>A0A6J5N1U0</accession>
<protein>
    <submittedName>
        <fullName evidence="1">Uncharacterized protein</fullName>
    </submittedName>
</protein>